<dbReference type="InterPro" id="IPR011990">
    <property type="entry name" value="TPR-like_helical_dom_sf"/>
</dbReference>
<dbReference type="CDD" id="cd02549">
    <property type="entry name" value="Peptidase_C39A"/>
    <property type="match status" value="1"/>
</dbReference>
<dbReference type="InterPro" id="IPR039564">
    <property type="entry name" value="Peptidase_C39-like"/>
</dbReference>
<accession>A0A2X0QSG4</accession>
<sequence>MALRRVICLLLVIFLLGGCATSASRLQAQIPADLPLRRELSATPFFPDDSYFCGPSALATALSAAGLATQPESLIGQVFLPGREGSLQIEMLAGARRQGAVATVIPGTLEALLREIVAGHPVVVLQNLGLSWAPSWHYAVVIGYDADAGQILLRSGTLARQEMSLRTFENTWNRSQRWAFVALLPGRLPVTADETEATRALVAFERNAPAATAVQAYRSGLERWPGNFTLAMGLGNALYAAGDRAGAEVAFRRAAESHDLAAAHNNHARVLLELGRIGEARRAAERGLAVAGAQSQTLLETLKAIETAEEGQ</sequence>
<gene>
    <name evidence="2" type="ORF">NITFAB_0618</name>
</gene>
<dbReference type="Pfam" id="PF13529">
    <property type="entry name" value="Peptidase_C39_2"/>
    <property type="match status" value="1"/>
</dbReference>
<dbReference type="EMBL" id="LS423452">
    <property type="protein sequence ID" value="SPS05029.1"/>
    <property type="molecule type" value="Genomic_DNA"/>
</dbReference>
<proteinExistence type="predicted"/>
<dbReference type="Gene3D" id="3.90.70.10">
    <property type="entry name" value="Cysteine proteinases"/>
    <property type="match status" value="1"/>
</dbReference>
<dbReference type="AlphaFoldDB" id="A0A2X0QSG4"/>
<protein>
    <recommendedName>
        <fullName evidence="1">Peptidase C39-like domain-containing protein</fullName>
    </recommendedName>
</protein>
<evidence type="ECO:0000259" key="1">
    <source>
        <dbReference type="Pfam" id="PF13529"/>
    </source>
</evidence>
<feature type="domain" description="Peptidase C39-like" evidence="1">
    <location>
        <begin position="47"/>
        <end position="149"/>
    </location>
</feature>
<dbReference type="SUPFAM" id="SSF48452">
    <property type="entry name" value="TPR-like"/>
    <property type="match status" value="1"/>
</dbReference>
<dbReference type="InterPro" id="IPR039563">
    <property type="entry name" value="Peptidase_C39_single_dom"/>
</dbReference>
<dbReference type="NCBIfam" id="NF033920">
    <property type="entry name" value="C39_PA2778_fam"/>
    <property type="match status" value="1"/>
</dbReference>
<reference evidence="2" key="1">
    <citation type="submission" date="2018-05" db="EMBL/GenBank/DDBJ databases">
        <authorList>
            <person name="Lanie J.A."/>
            <person name="Ng W.-L."/>
            <person name="Kazmierczak K.M."/>
            <person name="Andrzejewski T.M."/>
            <person name="Davidsen T.M."/>
            <person name="Wayne K.J."/>
            <person name="Tettelin H."/>
            <person name="Glass J.I."/>
            <person name="Rusch D."/>
            <person name="Podicherti R."/>
            <person name="Tsui H.-C.T."/>
            <person name="Winkler M.E."/>
        </authorList>
    </citation>
    <scope>NUCLEOTIDE SEQUENCE</scope>
    <source>
        <strain evidence="2">KNB</strain>
    </source>
</reference>
<evidence type="ECO:0000313" key="2">
    <source>
        <dbReference type="EMBL" id="SPS05029.1"/>
    </source>
</evidence>
<name>A0A2X0QSG4_9PROT</name>
<organism evidence="2">
    <name type="scientific">Candidatus Nitrotoga fabula</name>
    <dbReference type="NCBI Taxonomy" id="2182327"/>
    <lineage>
        <taxon>Bacteria</taxon>
        <taxon>Pseudomonadati</taxon>
        <taxon>Pseudomonadota</taxon>
        <taxon>Betaproteobacteria</taxon>
        <taxon>Nitrosomonadales</taxon>
        <taxon>Gallionellaceae</taxon>
        <taxon>Candidatus Nitrotoga</taxon>
    </lineage>
</organism>
<dbReference type="PROSITE" id="PS51257">
    <property type="entry name" value="PROKAR_LIPOPROTEIN"/>
    <property type="match status" value="1"/>
</dbReference>
<dbReference type="Gene3D" id="1.25.40.10">
    <property type="entry name" value="Tetratricopeptide repeat domain"/>
    <property type="match status" value="1"/>
</dbReference>